<name>A0A0H2V6G9_ECOL6</name>
<organism evidence="1 2">
    <name type="scientific">Escherichia coli O6:H1 (strain CFT073 / ATCC 700928 / UPEC)</name>
    <dbReference type="NCBI Taxonomy" id="199310"/>
    <lineage>
        <taxon>Bacteria</taxon>
        <taxon>Pseudomonadati</taxon>
        <taxon>Pseudomonadota</taxon>
        <taxon>Gammaproteobacteria</taxon>
        <taxon>Enterobacterales</taxon>
        <taxon>Enterobacteriaceae</taxon>
        <taxon>Escherichia</taxon>
    </lineage>
</organism>
<dbReference type="STRING" id="199310.c0358"/>
<reference evidence="1 2" key="1">
    <citation type="journal article" date="2002" name="Proc. Natl. Acad. Sci. U.S.A.">
        <title>Extensive mosaic structure revealed by the complete genome sequence of uropathogenic Escherichia coli.</title>
        <authorList>
            <person name="Welch R.A."/>
            <person name="Burland V."/>
            <person name="Plunkett G.III."/>
            <person name="Redford P."/>
            <person name="Roesch P."/>
            <person name="Rasko D."/>
            <person name="Buckles E.L."/>
            <person name="Liou S.R."/>
            <person name="Boutin A."/>
            <person name="Hackett J."/>
            <person name="Stroud D."/>
            <person name="Mayhew G.F."/>
            <person name="Rose D.J."/>
            <person name="Zhou S."/>
            <person name="Schwartz D.C."/>
            <person name="Perna N.T."/>
            <person name="Mobley H.L."/>
            <person name="Donnenberg M.S."/>
            <person name="Blattner F.R."/>
        </authorList>
    </citation>
    <scope>NUCLEOTIDE SEQUENCE [LARGE SCALE GENOMIC DNA]</scope>
    <source>
        <strain evidence="2">CFT073 / ATCC 700928 / UPEC</strain>
    </source>
</reference>
<accession>A0A0H2V6G9</accession>
<gene>
    <name evidence="1" type="ordered locus">c0358</name>
</gene>
<dbReference type="KEGG" id="ecc:c0358"/>
<dbReference type="EMBL" id="AE014075">
    <property type="protein sequence ID" value="AAN78839.1"/>
    <property type="molecule type" value="Genomic_DNA"/>
</dbReference>
<evidence type="ECO:0000313" key="2">
    <source>
        <dbReference type="Proteomes" id="UP000001410"/>
    </source>
</evidence>
<proteinExistence type="predicted"/>
<evidence type="ECO:0000313" key="1">
    <source>
        <dbReference type="EMBL" id="AAN78839.1"/>
    </source>
</evidence>
<dbReference type="AlphaFoldDB" id="A0A0H2V6G9"/>
<protein>
    <submittedName>
        <fullName evidence="1">Uncharacterized protein</fullName>
    </submittedName>
</protein>
<dbReference type="Proteomes" id="UP000001410">
    <property type="component" value="Chromosome"/>
</dbReference>
<keyword evidence="2" id="KW-1185">Reference proteome</keyword>
<dbReference type="HOGENOM" id="CLU_1658080_0_0_6"/>
<sequence length="159" mass="18722">MRISTQVAEEPLFQFCISKWRCFLRFCHVFAPAWFYVQKTFFTQCRITDSFEILNRAAASRVVSSSLRDFRTTVSRNSGVWRSFFHVIRSISWSYQSLTLPSRCFFNTKTFSDTTCAIVSGKIMINYNQSGFERIFWLCHKNCTLISWVSKFWGAVHVQ</sequence>